<name>A0AB34PZV8_CANAX</name>
<reference evidence="1 2" key="1">
    <citation type="submission" date="2013-12" db="EMBL/GenBank/DDBJ databases">
        <title>The Genome Sequence of Candida albicans P78048.</title>
        <authorList>
            <consortium name="The Broad Institute Genome Sequencing Platform"/>
            <consortium name="The Broad Institute Genome Sequencing Center for Infectious Disease"/>
            <person name="Cuomo C."/>
            <person name="Bennett R."/>
            <person name="Hirakawa M."/>
            <person name="Noverr M."/>
            <person name="Mitchell A."/>
            <person name="Young S.K."/>
            <person name="Zeng Q."/>
            <person name="Gargeya S."/>
            <person name="Fitzgerald M."/>
            <person name="Abouelleil A."/>
            <person name="Alvarado L."/>
            <person name="Berlin A.M."/>
            <person name="Chapman S.B."/>
            <person name="Dewar J."/>
            <person name="Goldberg J."/>
            <person name="Griggs A."/>
            <person name="Gujja S."/>
            <person name="Hansen M."/>
            <person name="Howarth C."/>
            <person name="Imamovic A."/>
            <person name="Larimer J."/>
            <person name="McCowan C."/>
            <person name="Murphy C."/>
            <person name="Pearson M."/>
            <person name="Priest M."/>
            <person name="Roberts A."/>
            <person name="Saif S."/>
            <person name="Shea T."/>
            <person name="Sykes S."/>
            <person name="Wortman J."/>
            <person name="Nusbaum C."/>
            <person name="Birren B."/>
        </authorList>
    </citation>
    <scope>NUCLEOTIDE SEQUENCE [LARGE SCALE GENOMIC DNA]</scope>
    <source>
        <strain evidence="1 2">P78048</strain>
    </source>
</reference>
<accession>A0AB34PZV8</accession>
<dbReference type="AlphaFoldDB" id="A0AB34PZV8"/>
<evidence type="ECO:0000313" key="1">
    <source>
        <dbReference type="EMBL" id="KGR21633.1"/>
    </source>
</evidence>
<gene>
    <name evidence="1" type="ORF">MG3_00640</name>
</gene>
<protein>
    <submittedName>
        <fullName evidence="1">Uncharacterized protein</fullName>
    </submittedName>
</protein>
<organism evidence="1 2">
    <name type="scientific">Candida albicans P78048</name>
    <dbReference type="NCBI Taxonomy" id="1094989"/>
    <lineage>
        <taxon>Eukaryota</taxon>
        <taxon>Fungi</taxon>
        <taxon>Dikarya</taxon>
        <taxon>Ascomycota</taxon>
        <taxon>Saccharomycotina</taxon>
        <taxon>Pichiomycetes</taxon>
        <taxon>Debaryomycetaceae</taxon>
        <taxon>Candida/Lodderomyces clade</taxon>
        <taxon>Candida</taxon>
    </lineage>
</organism>
<comment type="caution">
    <text evidence="1">The sequence shown here is derived from an EMBL/GenBank/DDBJ whole genome shotgun (WGS) entry which is preliminary data.</text>
</comment>
<proteinExistence type="predicted"/>
<dbReference type="EMBL" id="AJIX01000003">
    <property type="protein sequence ID" value="KGR21633.1"/>
    <property type="molecule type" value="Genomic_DNA"/>
</dbReference>
<dbReference type="Proteomes" id="UP000030161">
    <property type="component" value="Unassembled WGS sequence"/>
</dbReference>
<evidence type="ECO:0000313" key="2">
    <source>
        <dbReference type="Proteomes" id="UP000030161"/>
    </source>
</evidence>
<sequence>MLLLLLVKNFNINIPFNFLEIVPFFSFFCNLYKFLVCFTLSSISTPRSYIKSCINWLRNCYY</sequence>